<sequence>MVLAMCKSHLLGSRQHGMAELAVWEGRGVAASDITSWA</sequence>
<dbReference type="EMBL" id="BIFH01000027">
    <property type="protein sequence ID" value="GCD98242.1"/>
    <property type="molecule type" value="Genomic_DNA"/>
</dbReference>
<reference evidence="1 2" key="1">
    <citation type="submission" date="2018-12" db="EMBL/GenBank/DDBJ databases">
        <title>Draft genome sequence of Embleya hyalina NBRC 13850T.</title>
        <authorList>
            <person name="Komaki H."/>
            <person name="Hosoyama A."/>
            <person name="Kimura A."/>
            <person name="Ichikawa N."/>
            <person name="Tamura T."/>
        </authorList>
    </citation>
    <scope>NUCLEOTIDE SEQUENCE [LARGE SCALE GENOMIC DNA]</scope>
    <source>
        <strain evidence="1 2">NBRC 13850</strain>
    </source>
</reference>
<protein>
    <submittedName>
        <fullName evidence="1">Uncharacterized protein</fullName>
    </submittedName>
</protein>
<keyword evidence="2" id="KW-1185">Reference proteome</keyword>
<evidence type="ECO:0000313" key="2">
    <source>
        <dbReference type="Proteomes" id="UP000286931"/>
    </source>
</evidence>
<name>A0A401YUG0_9ACTN</name>
<dbReference type="AlphaFoldDB" id="A0A401YUG0"/>
<comment type="caution">
    <text evidence="1">The sequence shown here is derived from an EMBL/GenBank/DDBJ whole genome shotgun (WGS) entry which is preliminary data.</text>
</comment>
<organism evidence="1 2">
    <name type="scientific">Embleya hyalina</name>
    <dbReference type="NCBI Taxonomy" id="516124"/>
    <lineage>
        <taxon>Bacteria</taxon>
        <taxon>Bacillati</taxon>
        <taxon>Actinomycetota</taxon>
        <taxon>Actinomycetes</taxon>
        <taxon>Kitasatosporales</taxon>
        <taxon>Streptomycetaceae</taxon>
        <taxon>Embleya</taxon>
    </lineage>
</organism>
<dbReference type="Proteomes" id="UP000286931">
    <property type="component" value="Unassembled WGS sequence"/>
</dbReference>
<evidence type="ECO:0000313" key="1">
    <source>
        <dbReference type="EMBL" id="GCD98242.1"/>
    </source>
</evidence>
<accession>A0A401YUG0</accession>
<proteinExistence type="predicted"/>
<gene>
    <name evidence="1" type="ORF">EHYA_05945</name>
</gene>